<evidence type="ECO:0000313" key="1">
    <source>
        <dbReference type="EMBL" id="GCB67127.1"/>
    </source>
</evidence>
<accession>A0A401P214</accession>
<gene>
    <name evidence="1" type="ORF">scyTo_0013658</name>
</gene>
<sequence>MLHSNLFGDRDRVPTTDMRHLLNHYREKIESHITGKPIRTQTKASSSWIVHQRPRSFYQHCWQLQNGGIALAPRTCDVSVRLEERMGCNSISSRRNSTWKLQIE</sequence>
<organism evidence="1 2">
    <name type="scientific">Scyliorhinus torazame</name>
    <name type="common">Cloudy catshark</name>
    <name type="synonym">Catulus torazame</name>
    <dbReference type="NCBI Taxonomy" id="75743"/>
    <lineage>
        <taxon>Eukaryota</taxon>
        <taxon>Metazoa</taxon>
        <taxon>Chordata</taxon>
        <taxon>Craniata</taxon>
        <taxon>Vertebrata</taxon>
        <taxon>Chondrichthyes</taxon>
        <taxon>Elasmobranchii</taxon>
        <taxon>Galeomorphii</taxon>
        <taxon>Galeoidea</taxon>
        <taxon>Carcharhiniformes</taxon>
        <taxon>Scyliorhinidae</taxon>
        <taxon>Scyliorhinus</taxon>
    </lineage>
</organism>
<name>A0A401P214_SCYTO</name>
<reference evidence="1 2" key="1">
    <citation type="journal article" date="2018" name="Nat. Ecol. Evol.">
        <title>Shark genomes provide insights into elasmobranch evolution and the origin of vertebrates.</title>
        <authorList>
            <person name="Hara Y"/>
            <person name="Yamaguchi K"/>
            <person name="Onimaru K"/>
            <person name="Kadota M"/>
            <person name="Koyanagi M"/>
            <person name="Keeley SD"/>
            <person name="Tatsumi K"/>
            <person name="Tanaka K"/>
            <person name="Motone F"/>
            <person name="Kageyama Y"/>
            <person name="Nozu R"/>
            <person name="Adachi N"/>
            <person name="Nishimura O"/>
            <person name="Nakagawa R"/>
            <person name="Tanegashima C"/>
            <person name="Kiyatake I"/>
            <person name="Matsumoto R"/>
            <person name="Murakumo K"/>
            <person name="Nishida K"/>
            <person name="Terakita A"/>
            <person name="Kuratani S"/>
            <person name="Sato K"/>
            <person name="Hyodo S Kuraku.S."/>
        </authorList>
    </citation>
    <scope>NUCLEOTIDE SEQUENCE [LARGE SCALE GENOMIC DNA]</scope>
</reference>
<dbReference type="EMBL" id="BFAA01007077">
    <property type="protein sequence ID" value="GCB67127.1"/>
    <property type="molecule type" value="Genomic_DNA"/>
</dbReference>
<evidence type="ECO:0000313" key="2">
    <source>
        <dbReference type="Proteomes" id="UP000288216"/>
    </source>
</evidence>
<proteinExistence type="predicted"/>
<dbReference type="Proteomes" id="UP000288216">
    <property type="component" value="Unassembled WGS sequence"/>
</dbReference>
<dbReference type="AlphaFoldDB" id="A0A401P214"/>
<keyword evidence="2" id="KW-1185">Reference proteome</keyword>
<comment type="caution">
    <text evidence="1">The sequence shown here is derived from an EMBL/GenBank/DDBJ whole genome shotgun (WGS) entry which is preliminary data.</text>
</comment>
<protein>
    <submittedName>
        <fullName evidence="1">Uncharacterized protein</fullName>
    </submittedName>
</protein>